<dbReference type="GO" id="GO:0005789">
    <property type="term" value="C:endoplasmic reticulum membrane"/>
    <property type="evidence" value="ECO:0007669"/>
    <property type="project" value="UniProtKB-SubCell"/>
</dbReference>
<keyword evidence="7 14" id="KW-0276">Fatty acid metabolism</keyword>
<evidence type="ECO:0000256" key="1">
    <source>
        <dbReference type="ARBA" id="ARBA00004141"/>
    </source>
</evidence>
<evidence type="ECO:0000256" key="4">
    <source>
        <dbReference type="ARBA" id="ARBA00013122"/>
    </source>
</evidence>
<name>A0AA39WWU5_9PEZI</name>
<dbReference type="GO" id="GO:0042761">
    <property type="term" value="P:very long-chain fatty acid biosynthetic process"/>
    <property type="evidence" value="ECO:0007669"/>
    <property type="project" value="TreeGrafter"/>
</dbReference>
<keyword evidence="10 14" id="KW-0472">Membrane</keyword>
<dbReference type="Pfam" id="PF04387">
    <property type="entry name" value="PTPLA"/>
    <property type="match status" value="1"/>
</dbReference>
<evidence type="ECO:0000313" key="15">
    <source>
        <dbReference type="EMBL" id="KAK0623072.1"/>
    </source>
</evidence>
<accession>A0AA39WWU5</accession>
<evidence type="ECO:0000256" key="6">
    <source>
        <dbReference type="ARBA" id="ARBA00022692"/>
    </source>
</evidence>
<dbReference type="EMBL" id="JAULSU010000003">
    <property type="protein sequence ID" value="KAK0623072.1"/>
    <property type="molecule type" value="Genomic_DNA"/>
</dbReference>
<dbReference type="GO" id="GO:0102158">
    <property type="term" value="F:very-long-chain (3R)-3-hydroxyacyl-CoA dehydratase activity"/>
    <property type="evidence" value="ECO:0007669"/>
    <property type="project" value="UniProtKB-EC"/>
</dbReference>
<keyword evidence="5 14" id="KW-0444">Lipid biosynthesis</keyword>
<keyword evidence="12 14" id="KW-0456">Lyase</keyword>
<keyword evidence="14" id="KW-0256">Endoplasmic reticulum</keyword>
<comment type="subcellular location">
    <subcellularLocation>
        <location evidence="14">Endoplasmic reticulum membrane</location>
        <topology evidence="14">Multi-pass membrane protein</topology>
    </subcellularLocation>
    <subcellularLocation>
        <location evidence="1">Membrane</location>
        <topology evidence="1">Multi-pass membrane protein</topology>
    </subcellularLocation>
</comment>
<proteinExistence type="inferred from homology"/>
<comment type="function">
    <text evidence="14">Catalyzes the third of the four reactions of the long-chain fatty acids elongation cycle. This endoplasmic reticulum-bound enzymatic process, allows the addition of two carbons to the chain of long- and very long-chain fatty acids/VLCFAs per cycle. This enzyme catalyzes the dehydration of the 3-hydroxyacyl-CoA intermediate into trans-2,3-enoyl-CoA, within each cycle of fatty acid elongation. Thereby, it participates to the production of VLCFAs of different chain lengths that are involved in multiple biological processes as precursors of membrane lipids and lipid mediators.</text>
</comment>
<organism evidence="15 16">
    <name type="scientific">Immersiella caudata</name>
    <dbReference type="NCBI Taxonomy" id="314043"/>
    <lineage>
        <taxon>Eukaryota</taxon>
        <taxon>Fungi</taxon>
        <taxon>Dikarya</taxon>
        <taxon>Ascomycota</taxon>
        <taxon>Pezizomycotina</taxon>
        <taxon>Sordariomycetes</taxon>
        <taxon>Sordariomycetidae</taxon>
        <taxon>Sordariales</taxon>
        <taxon>Lasiosphaeriaceae</taxon>
        <taxon>Immersiella</taxon>
    </lineage>
</organism>
<protein>
    <recommendedName>
        <fullName evidence="4 14">Very-long-chain (3R)-3-hydroxyacyl-CoA dehydratase</fullName>
        <ecNumber evidence="4 14">4.2.1.134</ecNumber>
    </recommendedName>
</protein>
<dbReference type="AlphaFoldDB" id="A0AA39WWU5"/>
<evidence type="ECO:0000256" key="3">
    <source>
        <dbReference type="ARBA" id="ARBA00007811"/>
    </source>
</evidence>
<feature type="transmembrane region" description="Helical" evidence="14">
    <location>
        <begin position="179"/>
        <end position="199"/>
    </location>
</feature>
<keyword evidence="6 14" id="KW-0812">Transmembrane</keyword>
<keyword evidence="16" id="KW-1185">Reference proteome</keyword>
<evidence type="ECO:0000256" key="14">
    <source>
        <dbReference type="RuleBase" id="RU363109"/>
    </source>
</evidence>
<dbReference type="GO" id="GO:0030148">
    <property type="term" value="P:sphingolipid biosynthetic process"/>
    <property type="evidence" value="ECO:0007669"/>
    <property type="project" value="TreeGrafter"/>
</dbReference>
<dbReference type="GO" id="GO:0030497">
    <property type="term" value="P:fatty acid elongation"/>
    <property type="evidence" value="ECO:0007669"/>
    <property type="project" value="TreeGrafter"/>
</dbReference>
<dbReference type="PANTHER" id="PTHR11035">
    <property type="entry name" value="VERY-LONG-CHAIN (3R)-3-HYDROXYACYL-COA DEHYDRATASE"/>
    <property type="match status" value="1"/>
</dbReference>
<evidence type="ECO:0000256" key="12">
    <source>
        <dbReference type="ARBA" id="ARBA00023239"/>
    </source>
</evidence>
<keyword evidence="8 14" id="KW-1133">Transmembrane helix</keyword>
<evidence type="ECO:0000256" key="9">
    <source>
        <dbReference type="ARBA" id="ARBA00023098"/>
    </source>
</evidence>
<feature type="transmembrane region" description="Helical" evidence="14">
    <location>
        <begin position="21"/>
        <end position="41"/>
    </location>
</feature>
<evidence type="ECO:0000256" key="5">
    <source>
        <dbReference type="ARBA" id="ARBA00022516"/>
    </source>
</evidence>
<evidence type="ECO:0000256" key="10">
    <source>
        <dbReference type="ARBA" id="ARBA00023136"/>
    </source>
</evidence>
<evidence type="ECO:0000256" key="2">
    <source>
        <dbReference type="ARBA" id="ARBA00005194"/>
    </source>
</evidence>
<comment type="caution">
    <text evidence="14">Lacks conserved residue(s) required for the propagation of feature annotation.</text>
</comment>
<keyword evidence="9 14" id="KW-0443">Lipid metabolism</keyword>
<evidence type="ECO:0000256" key="11">
    <source>
        <dbReference type="ARBA" id="ARBA00023160"/>
    </source>
</evidence>
<dbReference type="Proteomes" id="UP001175000">
    <property type="component" value="Unassembled WGS sequence"/>
</dbReference>
<dbReference type="PANTHER" id="PTHR11035:SF3">
    <property type="entry name" value="VERY-LONG-CHAIN (3R)-3-HYDROXYACYL-COA DEHYDRATASE"/>
    <property type="match status" value="1"/>
</dbReference>
<keyword evidence="11 14" id="KW-0275">Fatty acid biosynthesis</keyword>
<comment type="similarity">
    <text evidence="3 14">Belongs to the very long-chain fatty acids dehydratase HACD family.</text>
</comment>
<dbReference type="EC" id="4.2.1.134" evidence="4 14"/>
<comment type="caution">
    <text evidence="15">The sequence shown here is derived from an EMBL/GenBank/DDBJ whole genome shotgun (WGS) entry which is preliminary data.</text>
</comment>
<sequence>MAKSTSPAPKRSGFGPKKAYLVLYNAASAVAWAVVFGRVVATYSANGAGDVASAVDNFARTTQTFAVMEILHALTGVVPAPFFTTAMQVFSRLLLMWGITYPFPALNVSPFYSSMLVAWSTTEIIRYSYFVFKQFDMVPGALHWLRYSAFLILYPIGITSEVAMIILALRGPADTLHEFYPAALLGILASYVPGSIILYSHMLKQRKKNLGPPKAKKTQ</sequence>
<reference evidence="15" key="1">
    <citation type="submission" date="2023-06" db="EMBL/GenBank/DDBJ databases">
        <title>Genome-scale phylogeny and comparative genomics of the fungal order Sordariales.</title>
        <authorList>
            <consortium name="Lawrence Berkeley National Laboratory"/>
            <person name="Hensen N."/>
            <person name="Bonometti L."/>
            <person name="Westerberg I."/>
            <person name="Brannstrom I.O."/>
            <person name="Guillou S."/>
            <person name="Cros-Aarteil S."/>
            <person name="Calhoun S."/>
            <person name="Haridas S."/>
            <person name="Kuo A."/>
            <person name="Mondo S."/>
            <person name="Pangilinan J."/>
            <person name="Riley R."/>
            <person name="Labutti K."/>
            <person name="Andreopoulos B."/>
            <person name="Lipzen A."/>
            <person name="Chen C."/>
            <person name="Yanf M."/>
            <person name="Daum C."/>
            <person name="Ng V."/>
            <person name="Clum A."/>
            <person name="Steindorff A."/>
            <person name="Ohm R."/>
            <person name="Martin F."/>
            <person name="Silar P."/>
            <person name="Natvig D."/>
            <person name="Lalanne C."/>
            <person name="Gautier V."/>
            <person name="Ament-Velasquez S.L."/>
            <person name="Kruys A."/>
            <person name="Hutchinson M.I."/>
            <person name="Powell A.J."/>
            <person name="Barry K."/>
            <person name="Miller A.N."/>
            <person name="Grigoriev I.V."/>
            <person name="Debuchy R."/>
            <person name="Gladieux P."/>
            <person name="Thoren M.H."/>
            <person name="Johannesson H."/>
        </authorList>
    </citation>
    <scope>NUCLEOTIDE SEQUENCE</scope>
    <source>
        <strain evidence="15">CBS 606.72</strain>
    </source>
</reference>
<evidence type="ECO:0000256" key="7">
    <source>
        <dbReference type="ARBA" id="ARBA00022832"/>
    </source>
</evidence>
<evidence type="ECO:0000256" key="8">
    <source>
        <dbReference type="ARBA" id="ARBA00022989"/>
    </source>
</evidence>
<comment type="pathway">
    <text evidence="2 14">Lipid metabolism; fatty acid biosynthesis.</text>
</comment>
<evidence type="ECO:0000313" key="16">
    <source>
        <dbReference type="Proteomes" id="UP001175000"/>
    </source>
</evidence>
<feature type="transmembrane region" description="Helical" evidence="14">
    <location>
        <begin position="144"/>
        <end position="167"/>
    </location>
</feature>
<comment type="catalytic activity">
    <reaction evidence="13 14">
        <text>a very-long-chain (3R)-3-hydroxyacyl-CoA = a very-long-chain (2E)-enoyl-CoA + H2O</text>
        <dbReference type="Rhea" id="RHEA:45812"/>
        <dbReference type="ChEBI" id="CHEBI:15377"/>
        <dbReference type="ChEBI" id="CHEBI:83728"/>
        <dbReference type="ChEBI" id="CHEBI:85440"/>
        <dbReference type="EC" id="4.2.1.134"/>
    </reaction>
</comment>
<evidence type="ECO:0000256" key="13">
    <source>
        <dbReference type="ARBA" id="ARBA00036671"/>
    </source>
</evidence>
<gene>
    <name evidence="15" type="ORF">B0T14DRAFT_515229</name>
</gene>
<dbReference type="InterPro" id="IPR007482">
    <property type="entry name" value="Tyr_Pase-like_PTPLA"/>
</dbReference>